<organism evidence="1 2">
    <name type="scientific">Forsythia ovata</name>
    <dbReference type="NCBI Taxonomy" id="205694"/>
    <lineage>
        <taxon>Eukaryota</taxon>
        <taxon>Viridiplantae</taxon>
        <taxon>Streptophyta</taxon>
        <taxon>Embryophyta</taxon>
        <taxon>Tracheophyta</taxon>
        <taxon>Spermatophyta</taxon>
        <taxon>Magnoliopsida</taxon>
        <taxon>eudicotyledons</taxon>
        <taxon>Gunneridae</taxon>
        <taxon>Pentapetalae</taxon>
        <taxon>asterids</taxon>
        <taxon>lamiids</taxon>
        <taxon>Lamiales</taxon>
        <taxon>Oleaceae</taxon>
        <taxon>Forsythieae</taxon>
        <taxon>Forsythia</taxon>
    </lineage>
</organism>
<proteinExistence type="predicted"/>
<gene>
    <name evidence="1" type="ORF">Fot_15768</name>
</gene>
<name>A0ABD1WAM9_9LAMI</name>
<dbReference type="EMBL" id="JBFOLJ010000004">
    <property type="protein sequence ID" value="KAL2546535.1"/>
    <property type="molecule type" value="Genomic_DNA"/>
</dbReference>
<dbReference type="AlphaFoldDB" id="A0ABD1WAM9"/>
<accession>A0ABD1WAM9</accession>
<evidence type="ECO:0000313" key="2">
    <source>
        <dbReference type="Proteomes" id="UP001604277"/>
    </source>
</evidence>
<reference evidence="2" key="1">
    <citation type="submission" date="2024-07" db="EMBL/GenBank/DDBJ databases">
        <title>Two chromosome-level genome assemblies of Korean endemic species Abeliophyllum distichum and Forsythia ovata (Oleaceae).</title>
        <authorList>
            <person name="Jang H."/>
        </authorList>
    </citation>
    <scope>NUCLEOTIDE SEQUENCE [LARGE SCALE GENOMIC DNA]</scope>
</reference>
<comment type="caution">
    <text evidence="1">The sequence shown here is derived from an EMBL/GenBank/DDBJ whole genome shotgun (WGS) entry which is preliminary data.</text>
</comment>
<keyword evidence="2" id="KW-1185">Reference proteome</keyword>
<dbReference type="Proteomes" id="UP001604277">
    <property type="component" value="Unassembled WGS sequence"/>
</dbReference>
<evidence type="ECO:0000313" key="1">
    <source>
        <dbReference type="EMBL" id="KAL2546535.1"/>
    </source>
</evidence>
<protein>
    <submittedName>
        <fullName evidence="1">Uncharacterized protein</fullName>
    </submittedName>
</protein>
<sequence length="125" mass="14367">MAADGGVTIALGGGDLPWDDHAQDVFDIVKGNFNVQQLSIPYPYLPEYHMMERVQSWPSSKFPIFSSQYNPYFENGYIPQGIPQHQTVKKWQIRPTRLGERGIGARSPNLQVYDYIEIIYEVFKV</sequence>